<dbReference type="AlphaFoldDB" id="A0A7Z0IL55"/>
<dbReference type="NCBIfam" id="NF005699">
    <property type="entry name" value="PRK07509.1"/>
    <property type="match status" value="1"/>
</dbReference>
<dbReference type="PANTHER" id="PTHR43149">
    <property type="entry name" value="ENOYL-COA HYDRATASE"/>
    <property type="match status" value="1"/>
</dbReference>
<dbReference type="InterPro" id="IPR029045">
    <property type="entry name" value="ClpP/crotonase-like_dom_sf"/>
</dbReference>
<dbReference type="Gene3D" id="3.90.226.10">
    <property type="entry name" value="2-enoyl-CoA Hydratase, Chain A, domain 1"/>
    <property type="match status" value="1"/>
</dbReference>
<evidence type="ECO:0000256" key="1">
    <source>
        <dbReference type="ARBA" id="ARBA00005254"/>
    </source>
</evidence>
<gene>
    <name evidence="3" type="ORF">GGQ54_001727</name>
</gene>
<dbReference type="InterPro" id="IPR018376">
    <property type="entry name" value="Enoyl-CoA_hyd/isom_CS"/>
</dbReference>
<dbReference type="CDD" id="cd06558">
    <property type="entry name" value="crotonase-like"/>
    <property type="match status" value="1"/>
</dbReference>
<proteinExistence type="inferred from homology"/>
<reference evidence="3 4" key="1">
    <citation type="submission" date="2020-07" db="EMBL/GenBank/DDBJ databases">
        <title>Sequencing the genomes of 1000 actinobacteria strains.</title>
        <authorList>
            <person name="Klenk H.-P."/>
        </authorList>
    </citation>
    <scope>NUCLEOTIDE SEQUENCE [LARGE SCALE GENOMIC DNA]</scope>
    <source>
        <strain evidence="3 4">DSM 103164</strain>
    </source>
</reference>
<dbReference type="Proteomes" id="UP000527616">
    <property type="component" value="Unassembled WGS sequence"/>
</dbReference>
<dbReference type="SUPFAM" id="SSF52096">
    <property type="entry name" value="ClpP/crotonase"/>
    <property type="match status" value="1"/>
</dbReference>
<comment type="similarity">
    <text evidence="1 2">Belongs to the enoyl-CoA hydratase/isomerase family.</text>
</comment>
<dbReference type="PROSITE" id="PS00166">
    <property type="entry name" value="ENOYL_COA_HYDRATASE"/>
    <property type="match status" value="1"/>
</dbReference>
<evidence type="ECO:0000256" key="2">
    <source>
        <dbReference type="RuleBase" id="RU003707"/>
    </source>
</evidence>
<keyword evidence="4" id="KW-1185">Reference proteome</keyword>
<dbReference type="Pfam" id="PF00378">
    <property type="entry name" value="ECH_1"/>
    <property type="match status" value="1"/>
</dbReference>
<comment type="caution">
    <text evidence="3">The sequence shown here is derived from an EMBL/GenBank/DDBJ whole genome shotgun (WGS) entry which is preliminary data.</text>
</comment>
<dbReference type="EMBL" id="JACBZS010000001">
    <property type="protein sequence ID" value="NYI71167.1"/>
    <property type="molecule type" value="Genomic_DNA"/>
</dbReference>
<dbReference type="GO" id="GO:0016853">
    <property type="term" value="F:isomerase activity"/>
    <property type="evidence" value="ECO:0007669"/>
    <property type="project" value="InterPro"/>
</dbReference>
<evidence type="ECO:0000313" key="3">
    <source>
        <dbReference type="EMBL" id="NYI71167.1"/>
    </source>
</evidence>
<protein>
    <submittedName>
        <fullName evidence="3">Enoyl-CoA hydratase/carnithine racemase</fullName>
    </submittedName>
</protein>
<name>A0A7Z0IL55_9ACTN</name>
<organism evidence="3 4">
    <name type="scientific">Naumannella cuiyingiana</name>
    <dbReference type="NCBI Taxonomy" id="1347891"/>
    <lineage>
        <taxon>Bacteria</taxon>
        <taxon>Bacillati</taxon>
        <taxon>Actinomycetota</taxon>
        <taxon>Actinomycetes</taxon>
        <taxon>Propionibacteriales</taxon>
        <taxon>Propionibacteriaceae</taxon>
        <taxon>Naumannella</taxon>
    </lineage>
</organism>
<sequence length="267" mass="28780">MSDEAAVICELGDDAIARVRLNRPDKHNGLNDAMLAGLIATAHRLRRDRELRGVLLSGAGPSFCAGLDFKGVSFASRDFLPRFVPNPWRGTNTFQEACWAWRRIPVPVVAAVHGNCLGGGLQLALAADIRIGTPDARWSVMEAKWGLVPDMTGVRTLAQLVGIDVAKRLAMTAEVIDGAAARELGLVTELADDPEGIATELLASIAGRSPDAIATIKRLFDRAWPGSDRRTFALERAAQLPLLFGANFAIARKAGLAGERPVFRPRR</sequence>
<dbReference type="InterPro" id="IPR001753">
    <property type="entry name" value="Enoyl-CoA_hydra/iso"/>
</dbReference>
<dbReference type="InterPro" id="IPR045002">
    <property type="entry name" value="Ech1-like"/>
</dbReference>
<evidence type="ECO:0000313" key="4">
    <source>
        <dbReference type="Proteomes" id="UP000527616"/>
    </source>
</evidence>
<dbReference type="PANTHER" id="PTHR43149:SF1">
    <property type="entry name" value="DELTA(3,5)-DELTA(2,4)-DIENOYL-COA ISOMERASE, MITOCHONDRIAL"/>
    <property type="match status" value="1"/>
</dbReference>
<dbReference type="RefSeq" id="WP_179445030.1">
    <property type="nucleotide sequence ID" value="NZ_JACBZS010000001.1"/>
</dbReference>
<accession>A0A7Z0IL55</accession>